<gene>
    <name evidence="1" type="primary">pikA_0</name>
    <name evidence="1" type="ORF">CM83_1543</name>
</gene>
<reference evidence="1" key="2">
    <citation type="submission" date="2014-07" db="EMBL/GenBank/DDBJ databases">
        <authorList>
            <person name="Hull J."/>
        </authorList>
    </citation>
    <scope>NUCLEOTIDE SEQUENCE</scope>
</reference>
<sequence length="106" mass="11689">YPQAAEVLLQNSYIDDIASGASSIEEARKLQTDLINLLNLGGFQLSKWASNCPELLKDISNNSNSQTSISLSEKDDNNLKILGLHWDTKSDCFTYVISPPTITLTK</sequence>
<name>A0A0A9Y651_LYGHE</name>
<dbReference type="EMBL" id="GBHO01016513">
    <property type="protein sequence ID" value="JAG27091.1"/>
    <property type="molecule type" value="Transcribed_RNA"/>
</dbReference>
<proteinExistence type="predicted"/>
<reference evidence="1" key="1">
    <citation type="journal article" date="2014" name="PLoS ONE">
        <title>Transcriptome-Based Identification of ABC Transporters in the Western Tarnished Plant Bug Lygus hesperus.</title>
        <authorList>
            <person name="Hull J.J."/>
            <person name="Chaney K."/>
            <person name="Geib S.M."/>
            <person name="Fabrick J.A."/>
            <person name="Brent C.S."/>
            <person name="Walsh D."/>
            <person name="Lavine L.C."/>
        </authorList>
    </citation>
    <scope>NUCLEOTIDE SEQUENCE</scope>
</reference>
<protein>
    <submittedName>
        <fullName evidence="1">Phosphatidylinositol 3-kinase 1</fullName>
    </submittedName>
</protein>
<dbReference type="PANTHER" id="PTHR47331:SF1">
    <property type="entry name" value="GAG-LIKE PROTEIN"/>
    <property type="match status" value="1"/>
</dbReference>
<evidence type="ECO:0000313" key="1">
    <source>
        <dbReference type="EMBL" id="JAG27091.1"/>
    </source>
</evidence>
<accession>A0A0A9Y651</accession>
<keyword evidence="1" id="KW-0418">Kinase</keyword>
<feature type="non-terminal residue" evidence="1">
    <location>
        <position position="106"/>
    </location>
</feature>
<dbReference type="AlphaFoldDB" id="A0A0A9Y651"/>
<feature type="non-terminal residue" evidence="1">
    <location>
        <position position="1"/>
    </location>
</feature>
<dbReference type="GO" id="GO:0016301">
    <property type="term" value="F:kinase activity"/>
    <property type="evidence" value="ECO:0007669"/>
    <property type="project" value="UniProtKB-KW"/>
</dbReference>
<dbReference type="PANTHER" id="PTHR47331">
    <property type="entry name" value="PHD-TYPE DOMAIN-CONTAINING PROTEIN"/>
    <property type="match status" value="1"/>
</dbReference>
<organism evidence="1">
    <name type="scientific">Lygus hesperus</name>
    <name type="common">Western plant bug</name>
    <dbReference type="NCBI Taxonomy" id="30085"/>
    <lineage>
        <taxon>Eukaryota</taxon>
        <taxon>Metazoa</taxon>
        <taxon>Ecdysozoa</taxon>
        <taxon>Arthropoda</taxon>
        <taxon>Hexapoda</taxon>
        <taxon>Insecta</taxon>
        <taxon>Pterygota</taxon>
        <taxon>Neoptera</taxon>
        <taxon>Paraneoptera</taxon>
        <taxon>Hemiptera</taxon>
        <taxon>Heteroptera</taxon>
        <taxon>Panheteroptera</taxon>
        <taxon>Cimicomorpha</taxon>
        <taxon>Miridae</taxon>
        <taxon>Mirini</taxon>
        <taxon>Lygus</taxon>
    </lineage>
</organism>
<keyword evidence="1" id="KW-0808">Transferase</keyword>